<gene>
    <name evidence="5" type="ORF">RFV38_10600</name>
</gene>
<dbReference type="PROSITE" id="PS51118">
    <property type="entry name" value="HTH_HXLR"/>
    <property type="match status" value="1"/>
</dbReference>
<dbReference type="Pfam" id="PF01638">
    <property type="entry name" value="HxlR"/>
    <property type="match status" value="1"/>
</dbReference>
<comment type="caution">
    <text evidence="5">The sequence shown here is derived from an EMBL/GenBank/DDBJ whole genome shotgun (WGS) entry which is preliminary data.</text>
</comment>
<dbReference type="InterPro" id="IPR036388">
    <property type="entry name" value="WH-like_DNA-bd_sf"/>
</dbReference>
<dbReference type="PANTHER" id="PTHR33204:SF29">
    <property type="entry name" value="TRANSCRIPTIONAL REGULATOR"/>
    <property type="match status" value="1"/>
</dbReference>
<dbReference type="PANTHER" id="PTHR33204">
    <property type="entry name" value="TRANSCRIPTIONAL REGULATOR, MARR FAMILY"/>
    <property type="match status" value="1"/>
</dbReference>
<evidence type="ECO:0000313" key="5">
    <source>
        <dbReference type="EMBL" id="MDX8336941.1"/>
    </source>
</evidence>
<evidence type="ECO:0000256" key="1">
    <source>
        <dbReference type="ARBA" id="ARBA00023015"/>
    </source>
</evidence>
<dbReference type="SUPFAM" id="SSF46785">
    <property type="entry name" value="Winged helix' DNA-binding domain"/>
    <property type="match status" value="1"/>
</dbReference>
<dbReference type="Proteomes" id="UP001279681">
    <property type="component" value="Unassembled WGS sequence"/>
</dbReference>
<dbReference type="EMBL" id="JAVIKH010000016">
    <property type="protein sequence ID" value="MDX8336941.1"/>
    <property type="molecule type" value="Genomic_DNA"/>
</dbReference>
<evidence type="ECO:0000256" key="3">
    <source>
        <dbReference type="ARBA" id="ARBA00023163"/>
    </source>
</evidence>
<evidence type="ECO:0000313" key="6">
    <source>
        <dbReference type="Proteomes" id="UP001279681"/>
    </source>
</evidence>
<name>A0ABU4WBL2_9FUSO</name>
<sequence>MTIKERKEKYKCSVEYTLSFIGGKWKPVILWHLGIEGTHRYGELKKKLNGINHKMLTQQLKELVEDGLVNRVEYHQIPPKVEYSMTEKGMEFIKILELMHEWGSKN</sequence>
<protein>
    <submittedName>
        <fullName evidence="5">Helix-turn-helix domain-containing protein</fullName>
    </submittedName>
</protein>
<dbReference type="RefSeq" id="WP_320314295.1">
    <property type="nucleotide sequence ID" value="NZ_JAVIKH010000016.1"/>
</dbReference>
<accession>A0ABU4WBL2</accession>
<keyword evidence="1" id="KW-0805">Transcription regulation</keyword>
<evidence type="ECO:0000256" key="2">
    <source>
        <dbReference type="ARBA" id="ARBA00023125"/>
    </source>
</evidence>
<dbReference type="Gene3D" id="1.10.10.10">
    <property type="entry name" value="Winged helix-like DNA-binding domain superfamily/Winged helix DNA-binding domain"/>
    <property type="match status" value="1"/>
</dbReference>
<dbReference type="InterPro" id="IPR036390">
    <property type="entry name" value="WH_DNA-bd_sf"/>
</dbReference>
<keyword evidence="2" id="KW-0238">DNA-binding</keyword>
<keyword evidence="6" id="KW-1185">Reference proteome</keyword>
<dbReference type="InterPro" id="IPR002577">
    <property type="entry name" value="HTH_HxlR"/>
</dbReference>
<evidence type="ECO:0000259" key="4">
    <source>
        <dbReference type="PROSITE" id="PS51118"/>
    </source>
</evidence>
<feature type="domain" description="HTH hxlR-type" evidence="4">
    <location>
        <begin position="12"/>
        <end position="106"/>
    </location>
</feature>
<keyword evidence="3" id="KW-0804">Transcription</keyword>
<reference evidence="6" key="1">
    <citation type="submission" date="2023-07" db="EMBL/GenBank/DDBJ databases">
        <authorList>
            <person name="Colorado M.A."/>
            <person name="Villamil L.M."/>
            <person name="Melo J.F."/>
            <person name="Rodriguez J.A."/>
            <person name="Ruiz R.Y."/>
        </authorList>
    </citation>
    <scope>NUCLEOTIDE SEQUENCE [LARGE SCALE GENOMIC DNA]</scope>
    <source>
        <strain evidence="6">C33</strain>
    </source>
</reference>
<organism evidence="5 6">
    <name type="scientific">Candidatus Cetobacterium colombiensis</name>
    <dbReference type="NCBI Taxonomy" id="3073100"/>
    <lineage>
        <taxon>Bacteria</taxon>
        <taxon>Fusobacteriati</taxon>
        <taxon>Fusobacteriota</taxon>
        <taxon>Fusobacteriia</taxon>
        <taxon>Fusobacteriales</taxon>
        <taxon>Fusobacteriaceae</taxon>
        <taxon>Cetobacterium</taxon>
    </lineage>
</organism>
<proteinExistence type="predicted"/>